<keyword evidence="17" id="KW-1185">Reference proteome</keyword>
<dbReference type="OrthoDB" id="9760333at2"/>
<keyword evidence="7" id="KW-0406">Ion transport</keyword>
<dbReference type="InterPro" id="IPR000531">
    <property type="entry name" value="Beta-barrel_TonB"/>
</dbReference>
<dbReference type="GO" id="GO:0006826">
    <property type="term" value="P:iron ion transport"/>
    <property type="evidence" value="ECO:0007669"/>
    <property type="project" value="UniProtKB-KW"/>
</dbReference>
<keyword evidence="10 11" id="KW-0998">Cell outer membrane</keyword>
<keyword evidence="4" id="KW-0410">Iron transport</keyword>
<evidence type="ECO:0000256" key="10">
    <source>
        <dbReference type="ARBA" id="ARBA00023237"/>
    </source>
</evidence>
<dbReference type="RefSeq" id="WP_118862828.1">
    <property type="nucleotide sequence ID" value="NZ_QWLV01000001.1"/>
</dbReference>
<keyword evidence="5 11" id="KW-0812">Transmembrane</keyword>
<dbReference type="PANTHER" id="PTHR32552:SF81">
    <property type="entry name" value="TONB-DEPENDENT OUTER MEMBRANE RECEPTOR"/>
    <property type="match status" value="1"/>
</dbReference>
<comment type="caution">
    <text evidence="16">The sequence shown here is derived from an EMBL/GenBank/DDBJ whole genome shotgun (WGS) entry which is preliminary data.</text>
</comment>
<feature type="chain" id="PRO_5017270591" evidence="13">
    <location>
        <begin position="25"/>
        <end position="912"/>
    </location>
</feature>
<organism evidence="16 17">
    <name type="scientific">Sphingomonas gilva</name>
    <dbReference type="NCBI Taxonomy" id="2305907"/>
    <lineage>
        <taxon>Bacteria</taxon>
        <taxon>Pseudomonadati</taxon>
        <taxon>Pseudomonadota</taxon>
        <taxon>Alphaproteobacteria</taxon>
        <taxon>Sphingomonadales</taxon>
        <taxon>Sphingomonadaceae</taxon>
        <taxon>Sphingomonas</taxon>
    </lineage>
</organism>
<keyword evidence="3 11" id="KW-1134">Transmembrane beta strand</keyword>
<evidence type="ECO:0000256" key="9">
    <source>
        <dbReference type="ARBA" id="ARBA00023136"/>
    </source>
</evidence>
<keyword evidence="6" id="KW-0408">Iron</keyword>
<dbReference type="Pfam" id="PF00593">
    <property type="entry name" value="TonB_dep_Rec_b-barrel"/>
    <property type="match status" value="1"/>
</dbReference>
<comment type="similarity">
    <text evidence="11 12">Belongs to the TonB-dependent receptor family.</text>
</comment>
<dbReference type="EMBL" id="QWLV01000001">
    <property type="protein sequence ID" value="RHW19322.1"/>
    <property type="molecule type" value="Genomic_DNA"/>
</dbReference>
<dbReference type="Pfam" id="PF07715">
    <property type="entry name" value="Plug"/>
    <property type="match status" value="1"/>
</dbReference>
<feature type="domain" description="TonB-dependent receptor plug" evidence="15">
    <location>
        <begin position="77"/>
        <end position="186"/>
    </location>
</feature>
<dbReference type="PANTHER" id="PTHR32552">
    <property type="entry name" value="FERRICHROME IRON RECEPTOR-RELATED"/>
    <property type="match status" value="1"/>
</dbReference>
<dbReference type="SUPFAM" id="SSF56935">
    <property type="entry name" value="Porins"/>
    <property type="match status" value="1"/>
</dbReference>
<sequence length="912" mass="97687">MAIRTSLLCGTAMLLGTLAQPALAQDTTGAPAQDVSATEDASVAQEPTVAQESTVAEEDYQSGNNIIVTATRRSETVQDVPLAVTAVGSELLQNAGVVDIRGLEQLAPSLQTTTGQSAATGSSLSIRGIGTGGDNPGFEPAVGVFIDGVFRSRAGVALSELPELERVEVLRGPQGTLFGRNTSAGALSIFTARPQFDFGGYVEGSYGNYDAYGIKGALTGPVSEQIALRVDGGYRKRDGYIQDANSDRAINNIDRYNVRAQALVDTGNLTFRLIGDYAETDENCCGAVNLIPGAFGPIIDGIAAAQGLDGLYNGPPSDRIQAISPNRDYAERVRDWGISGELNYDLGNDLSVTSITAYRNWRALRDQDIDFSGIDRAYRDDYRVDLEDFTQELRLQGTVGPVDFLVGGFYLNETLELTDTVRIGNDGNRYVDSIFNALAGPSFGGSVQFFGSLGTSVPTPGAVLLNPAVPNSLPALQAVYGAQLAPLVGCFRAQAGTAPSSLCVIPGFPSAPIPGLLGLAASPLPDAEAGQGNNNDVFRVKTNAFAAFTHNIVNITDQLKLTLGARFNYEKKELDASINNNLGSCGFFEQVRAGDPAATAYANVLRNLGLFNNLFLLSCNPAVNTEFNGNYNHDRDESKVTGTVKLSYAFSPDILGYASYDRGYKSGGYNLDQATFDSVLLGGNGAQGSDLEFGSESVDSYEIGFKTSIAREFTFNIAAFYAKYDDLQSLVFSGNNFVVQNIDSSTSKGVEAEAIVQPARDLVFRFGYTYLDAKYDESNDFTGTPLEGLEGRQIQNQPENIVTAAMTYTPELTAGIQGLLHIDMRYNSEVEISGRDPFNPDRGIVRNPGYPLIAARVGVQTEDGNIRGEFFVENLTNQYYNITGFAVPEQTGTYAGYPSTPRFYGVKVRLGF</sequence>
<evidence type="ECO:0000256" key="12">
    <source>
        <dbReference type="RuleBase" id="RU003357"/>
    </source>
</evidence>
<evidence type="ECO:0000256" key="6">
    <source>
        <dbReference type="ARBA" id="ARBA00023004"/>
    </source>
</evidence>
<evidence type="ECO:0000313" key="16">
    <source>
        <dbReference type="EMBL" id="RHW19322.1"/>
    </source>
</evidence>
<evidence type="ECO:0000259" key="15">
    <source>
        <dbReference type="Pfam" id="PF07715"/>
    </source>
</evidence>
<evidence type="ECO:0000256" key="13">
    <source>
        <dbReference type="SAM" id="SignalP"/>
    </source>
</evidence>
<evidence type="ECO:0000256" key="8">
    <source>
        <dbReference type="ARBA" id="ARBA00023077"/>
    </source>
</evidence>
<keyword evidence="9 11" id="KW-0472">Membrane</keyword>
<comment type="subcellular location">
    <subcellularLocation>
        <location evidence="1 11">Cell outer membrane</location>
        <topology evidence="1 11">Multi-pass membrane protein</topology>
    </subcellularLocation>
</comment>
<keyword evidence="8 12" id="KW-0798">TonB box</keyword>
<evidence type="ECO:0000256" key="2">
    <source>
        <dbReference type="ARBA" id="ARBA00022448"/>
    </source>
</evidence>
<evidence type="ECO:0000256" key="11">
    <source>
        <dbReference type="PROSITE-ProRule" id="PRU01360"/>
    </source>
</evidence>
<accession>A0A396RV95</accession>
<dbReference type="InterPro" id="IPR039426">
    <property type="entry name" value="TonB-dep_rcpt-like"/>
</dbReference>
<reference evidence="16 17" key="1">
    <citation type="submission" date="2018-08" db="EMBL/GenBank/DDBJ databases">
        <title>The multiple taxonomic identification of Sphingomonas gilva.</title>
        <authorList>
            <person name="Zhu D."/>
            <person name="Zheng S."/>
        </authorList>
    </citation>
    <scope>NUCLEOTIDE SEQUENCE [LARGE SCALE GENOMIC DNA]</scope>
    <source>
        <strain evidence="16 17">ZDH117</strain>
    </source>
</reference>
<dbReference type="Gene3D" id="2.40.170.20">
    <property type="entry name" value="TonB-dependent receptor, beta-barrel domain"/>
    <property type="match status" value="2"/>
</dbReference>
<evidence type="ECO:0000256" key="1">
    <source>
        <dbReference type="ARBA" id="ARBA00004571"/>
    </source>
</evidence>
<gene>
    <name evidence="16" type="ORF">D1610_04250</name>
</gene>
<dbReference type="PROSITE" id="PS52016">
    <property type="entry name" value="TONB_DEPENDENT_REC_3"/>
    <property type="match status" value="1"/>
</dbReference>
<evidence type="ECO:0000313" key="17">
    <source>
        <dbReference type="Proteomes" id="UP000266693"/>
    </source>
</evidence>
<name>A0A396RV95_9SPHN</name>
<evidence type="ECO:0000256" key="5">
    <source>
        <dbReference type="ARBA" id="ARBA00022692"/>
    </source>
</evidence>
<dbReference type="AlphaFoldDB" id="A0A396RV95"/>
<dbReference type="Proteomes" id="UP000266693">
    <property type="component" value="Unassembled WGS sequence"/>
</dbReference>
<keyword evidence="2 11" id="KW-0813">Transport</keyword>
<dbReference type="InterPro" id="IPR012910">
    <property type="entry name" value="Plug_dom"/>
</dbReference>
<protein>
    <submittedName>
        <fullName evidence="16">TonB-dependent receptor</fullName>
    </submittedName>
</protein>
<feature type="signal peptide" evidence="13">
    <location>
        <begin position="1"/>
        <end position="24"/>
    </location>
</feature>
<dbReference type="GO" id="GO:0009279">
    <property type="term" value="C:cell outer membrane"/>
    <property type="evidence" value="ECO:0007669"/>
    <property type="project" value="UniProtKB-SubCell"/>
</dbReference>
<keyword evidence="13" id="KW-0732">Signal</keyword>
<evidence type="ECO:0000256" key="3">
    <source>
        <dbReference type="ARBA" id="ARBA00022452"/>
    </source>
</evidence>
<evidence type="ECO:0000259" key="14">
    <source>
        <dbReference type="Pfam" id="PF00593"/>
    </source>
</evidence>
<proteinExistence type="inferred from homology"/>
<keyword evidence="16" id="KW-0675">Receptor</keyword>
<evidence type="ECO:0000256" key="7">
    <source>
        <dbReference type="ARBA" id="ARBA00023065"/>
    </source>
</evidence>
<evidence type="ECO:0000256" key="4">
    <source>
        <dbReference type="ARBA" id="ARBA00022496"/>
    </source>
</evidence>
<dbReference type="InterPro" id="IPR036942">
    <property type="entry name" value="Beta-barrel_TonB_sf"/>
</dbReference>
<feature type="domain" description="TonB-dependent receptor-like beta-barrel" evidence="14">
    <location>
        <begin position="530"/>
        <end position="861"/>
    </location>
</feature>